<dbReference type="EMBL" id="CAJVPL010002366">
    <property type="protein sequence ID" value="CAG8608339.1"/>
    <property type="molecule type" value="Genomic_DNA"/>
</dbReference>
<dbReference type="InterPro" id="IPR006571">
    <property type="entry name" value="TLDc_dom"/>
</dbReference>
<dbReference type="SMART" id="SM00225">
    <property type="entry name" value="BTB"/>
    <property type="match status" value="1"/>
</dbReference>
<dbReference type="SUPFAM" id="SSF54695">
    <property type="entry name" value="POZ domain"/>
    <property type="match status" value="1"/>
</dbReference>
<evidence type="ECO:0000259" key="1">
    <source>
        <dbReference type="PROSITE" id="PS50097"/>
    </source>
</evidence>
<feature type="domain" description="TLDc" evidence="2">
    <location>
        <begin position="246"/>
        <end position="456"/>
    </location>
</feature>
<evidence type="ECO:0000313" key="3">
    <source>
        <dbReference type="EMBL" id="CAG8608339.1"/>
    </source>
</evidence>
<dbReference type="Pfam" id="PF00651">
    <property type="entry name" value="BTB"/>
    <property type="match status" value="1"/>
</dbReference>
<comment type="caution">
    <text evidence="3">The sequence shown here is derived from an EMBL/GenBank/DDBJ whole genome shotgun (WGS) entry which is preliminary data.</text>
</comment>
<dbReference type="PANTHER" id="PTHR46306">
    <property type="entry name" value="BTB/POZ DOMAIN-CONTAINING PROTEIN 9"/>
    <property type="match status" value="1"/>
</dbReference>
<dbReference type="InterPro" id="IPR011333">
    <property type="entry name" value="SKP1/BTB/POZ_sf"/>
</dbReference>
<dbReference type="OrthoDB" id="25620at2759"/>
<reference evidence="3" key="1">
    <citation type="submission" date="2021-06" db="EMBL/GenBank/DDBJ databases">
        <authorList>
            <person name="Kallberg Y."/>
            <person name="Tangrot J."/>
            <person name="Rosling A."/>
        </authorList>
    </citation>
    <scope>NUCLEOTIDE SEQUENCE</scope>
    <source>
        <strain evidence="3">MT106</strain>
    </source>
</reference>
<feature type="domain" description="BTB" evidence="1">
    <location>
        <begin position="22"/>
        <end position="95"/>
    </location>
</feature>
<sequence length="467" mass="54322">MSKYTGNLIKDLTELLENSDEYNITILAGENDNLKKFQAHSFILRARSPYFRRALSKVWAKKEGEMMVFKKPNISPQIFKLILKYLYTSMIDLDEESGDDVLGLLIAADELEIHELIYDAQDNLIKQKFTWIQQNFATVMHTASLHEFKRLNEHCLKVIDEEPSTNQPVSNWTLEGFAALEKTLHQCIPLIRYSDISSNDYFEKVRPYRKIIPKDIKTEILSYYLKNSTPQPIKVLSPRSGSVDSKIIDPKQANLISSWIDKKDNIDSFNQYHKSQYKFKLLYRGSRDGFEATKFRELCGSQTGTVVVVKINQTGKIIGGYNPSNWGGNISNNLNLDENTIITRRRFERRIARRTYINAPNAFIFSFDDKSNLLSAKISRNDIGNQIAYNLYQANHGPYFNDDLYISDKCNQNMSSWYQYSYYSTQGLWDKTVRATFDLPDQHTFKVDEYEVFQISKKRLGEVKEQF</sequence>
<dbReference type="PROSITE" id="PS51886">
    <property type="entry name" value="TLDC"/>
    <property type="match status" value="1"/>
</dbReference>
<name>A0A9N9CMD6_9GLOM</name>
<gene>
    <name evidence="3" type="ORF">AGERDE_LOCUS9460</name>
</gene>
<dbReference type="CDD" id="cd18186">
    <property type="entry name" value="BTB_POZ_ZBTB_KLHL-like"/>
    <property type="match status" value="1"/>
</dbReference>
<dbReference type="Gene3D" id="3.30.710.10">
    <property type="entry name" value="Potassium Channel Kv1.1, Chain A"/>
    <property type="match status" value="1"/>
</dbReference>
<dbReference type="PROSITE" id="PS50097">
    <property type="entry name" value="BTB"/>
    <property type="match status" value="1"/>
</dbReference>
<evidence type="ECO:0000259" key="2">
    <source>
        <dbReference type="PROSITE" id="PS51886"/>
    </source>
</evidence>
<evidence type="ECO:0000313" key="4">
    <source>
        <dbReference type="Proteomes" id="UP000789831"/>
    </source>
</evidence>
<dbReference type="GO" id="GO:0005737">
    <property type="term" value="C:cytoplasm"/>
    <property type="evidence" value="ECO:0007669"/>
    <property type="project" value="TreeGrafter"/>
</dbReference>
<dbReference type="InterPro" id="IPR052407">
    <property type="entry name" value="BTB_POZ_domain_cont_9"/>
</dbReference>
<dbReference type="Proteomes" id="UP000789831">
    <property type="component" value="Unassembled WGS sequence"/>
</dbReference>
<dbReference type="PANTHER" id="PTHR46306:SF1">
    <property type="entry name" value="BTB_POZ DOMAIN-CONTAINING PROTEIN 9"/>
    <property type="match status" value="1"/>
</dbReference>
<organism evidence="3 4">
    <name type="scientific">Ambispora gerdemannii</name>
    <dbReference type="NCBI Taxonomy" id="144530"/>
    <lineage>
        <taxon>Eukaryota</taxon>
        <taxon>Fungi</taxon>
        <taxon>Fungi incertae sedis</taxon>
        <taxon>Mucoromycota</taxon>
        <taxon>Glomeromycotina</taxon>
        <taxon>Glomeromycetes</taxon>
        <taxon>Archaeosporales</taxon>
        <taxon>Ambisporaceae</taxon>
        <taxon>Ambispora</taxon>
    </lineage>
</organism>
<dbReference type="Pfam" id="PF07534">
    <property type="entry name" value="TLD"/>
    <property type="match status" value="1"/>
</dbReference>
<dbReference type="AlphaFoldDB" id="A0A9N9CMD6"/>
<protein>
    <submittedName>
        <fullName evidence="3">7276_t:CDS:1</fullName>
    </submittedName>
</protein>
<proteinExistence type="predicted"/>
<accession>A0A9N9CMD6</accession>
<keyword evidence="4" id="KW-1185">Reference proteome</keyword>
<dbReference type="InterPro" id="IPR000210">
    <property type="entry name" value="BTB/POZ_dom"/>
</dbReference>